<dbReference type="RefSeq" id="WP_149852285.1">
    <property type="nucleotide sequence ID" value="NZ_VUOB01000046.1"/>
</dbReference>
<reference evidence="1 2" key="1">
    <citation type="submission" date="2019-09" db="EMBL/GenBank/DDBJ databases">
        <title>Goodfellowia gen. nov., a new genus of the Pseudonocardineae related to Actinoalloteichus, containing Goodfellowia coeruleoviolacea gen. nov., comb. nov. gen. nov., comb. nov.</title>
        <authorList>
            <person name="Labeda D."/>
        </authorList>
    </citation>
    <scope>NUCLEOTIDE SEQUENCE [LARGE SCALE GENOMIC DNA]</scope>
    <source>
        <strain evidence="1 2">AN110305</strain>
    </source>
</reference>
<protein>
    <submittedName>
        <fullName evidence="1">Uncharacterized protein</fullName>
    </submittedName>
</protein>
<dbReference type="OrthoDB" id="6167040at2"/>
<accession>A0A5B2X204</accession>
<dbReference type="AlphaFoldDB" id="A0A5B2X204"/>
<name>A0A5B2X204_9PSEU</name>
<gene>
    <name evidence="1" type="ORF">F0L68_25250</name>
</gene>
<evidence type="ECO:0000313" key="2">
    <source>
        <dbReference type="Proteomes" id="UP000323454"/>
    </source>
</evidence>
<sequence length="219" mass="23876">MSSDAPDLAALRAAVADFAKYTGADRPWEVLVAATAPGLDLAVAEHRVSMLRWLNSWGCRIRYPRQGEPDVFDVNLARWWDTWRDALPDLTTSIADLSEATIAGLGDCYAELAAMPAAHAARPRSLGPTAAAKLLYALRPLGVMPWDEMIARHLHGARDSAAYAAHQRLGRDWARALLAEAGTDEHGLSVLLGRPGRPLAKMLDEYCYIAFTRDAGRTA</sequence>
<evidence type="ECO:0000313" key="1">
    <source>
        <dbReference type="EMBL" id="KAA2257267.1"/>
    </source>
</evidence>
<dbReference type="EMBL" id="VUOB01000046">
    <property type="protein sequence ID" value="KAA2257267.1"/>
    <property type="molecule type" value="Genomic_DNA"/>
</dbReference>
<keyword evidence="2" id="KW-1185">Reference proteome</keyword>
<proteinExistence type="predicted"/>
<dbReference type="Proteomes" id="UP000323454">
    <property type="component" value="Unassembled WGS sequence"/>
</dbReference>
<reference evidence="1 2" key="2">
    <citation type="submission" date="2019-09" db="EMBL/GenBank/DDBJ databases">
        <authorList>
            <person name="Jin C."/>
        </authorList>
    </citation>
    <scope>NUCLEOTIDE SEQUENCE [LARGE SCALE GENOMIC DNA]</scope>
    <source>
        <strain evidence="1 2">AN110305</strain>
    </source>
</reference>
<comment type="caution">
    <text evidence="1">The sequence shown here is derived from an EMBL/GenBank/DDBJ whole genome shotgun (WGS) entry which is preliminary data.</text>
</comment>
<organism evidence="1 2">
    <name type="scientific">Solihabitans fulvus</name>
    <dbReference type="NCBI Taxonomy" id="1892852"/>
    <lineage>
        <taxon>Bacteria</taxon>
        <taxon>Bacillati</taxon>
        <taxon>Actinomycetota</taxon>
        <taxon>Actinomycetes</taxon>
        <taxon>Pseudonocardiales</taxon>
        <taxon>Pseudonocardiaceae</taxon>
        <taxon>Solihabitans</taxon>
    </lineage>
</organism>